<dbReference type="Proteomes" id="UP000026960">
    <property type="component" value="Chromosome 5"/>
</dbReference>
<dbReference type="AlphaFoldDB" id="A0A0D3G449"/>
<reference evidence="1" key="1">
    <citation type="journal article" date="2009" name="Rice">
        <title>De Novo Next Generation Sequencing of Plant Genomes.</title>
        <authorList>
            <person name="Rounsley S."/>
            <person name="Marri P.R."/>
            <person name="Yu Y."/>
            <person name="He R."/>
            <person name="Sisneros N."/>
            <person name="Goicoechea J.L."/>
            <person name="Lee S.J."/>
            <person name="Angelova A."/>
            <person name="Kudrna D."/>
            <person name="Luo M."/>
            <person name="Affourtit J."/>
            <person name="Desany B."/>
            <person name="Knight J."/>
            <person name="Niazi F."/>
            <person name="Egholm M."/>
            <person name="Wing R.A."/>
        </authorList>
    </citation>
    <scope>NUCLEOTIDE SEQUENCE [LARGE SCALE GENOMIC DNA]</scope>
    <source>
        <strain evidence="1">cv. IRGC 105608</strain>
    </source>
</reference>
<name>A0A0D3G449_9ORYZ</name>
<evidence type="ECO:0000313" key="1">
    <source>
        <dbReference type="EnsemblPlants" id="OBART05G05990.1"/>
    </source>
</evidence>
<reference evidence="1" key="2">
    <citation type="submission" date="2015-03" db="UniProtKB">
        <authorList>
            <consortium name="EnsemblPlants"/>
        </authorList>
    </citation>
    <scope>IDENTIFICATION</scope>
</reference>
<accession>A0A0D3G449</accession>
<dbReference type="PaxDb" id="65489-OBART05G05990.1"/>
<proteinExistence type="predicted"/>
<organism evidence="1">
    <name type="scientific">Oryza barthii</name>
    <dbReference type="NCBI Taxonomy" id="65489"/>
    <lineage>
        <taxon>Eukaryota</taxon>
        <taxon>Viridiplantae</taxon>
        <taxon>Streptophyta</taxon>
        <taxon>Embryophyta</taxon>
        <taxon>Tracheophyta</taxon>
        <taxon>Spermatophyta</taxon>
        <taxon>Magnoliopsida</taxon>
        <taxon>Liliopsida</taxon>
        <taxon>Poales</taxon>
        <taxon>Poaceae</taxon>
        <taxon>BOP clade</taxon>
        <taxon>Oryzoideae</taxon>
        <taxon>Oryzeae</taxon>
        <taxon>Oryzinae</taxon>
        <taxon>Oryza</taxon>
    </lineage>
</organism>
<dbReference type="Gramene" id="OBART05G05990.1">
    <property type="protein sequence ID" value="OBART05G05990.1"/>
    <property type="gene ID" value="OBART05G05990"/>
</dbReference>
<protein>
    <submittedName>
        <fullName evidence="1">Uncharacterized protein</fullName>
    </submittedName>
</protein>
<sequence>MTRHVTRVFDRICQNHKASTESKGCAWGEVIGQGAWAKPNDDNRRVHHQAHYPVKSSLWAEAIKQSKRPSPE</sequence>
<dbReference type="EnsemblPlants" id="OBART05G05990.1">
    <property type="protein sequence ID" value="OBART05G05990.1"/>
    <property type="gene ID" value="OBART05G05990"/>
</dbReference>
<dbReference type="HOGENOM" id="CLU_2726651_0_0_1"/>
<evidence type="ECO:0000313" key="2">
    <source>
        <dbReference type="Proteomes" id="UP000026960"/>
    </source>
</evidence>
<keyword evidence="2" id="KW-1185">Reference proteome</keyword>